<feature type="chain" id="PRO_5016607383" evidence="1">
    <location>
        <begin position="30"/>
        <end position="118"/>
    </location>
</feature>
<proteinExistence type="predicted"/>
<dbReference type="AlphaFoldDB" id="A0A383WJD8"/>
<evidence type="ECO:0000313" key="3">
    <source>
        <dbReference type="Proteomes" id="UP000256970"/>
    </source>
</evidence>
<sequence length="118" mass="12600">MKLQLPAGVMKALLLLLLSMLCLACQATAEETTPTPGAVETAQLPVAVPDRFDYTATPGQRIHHVFPVLANDSPQGSLRISGTSTTTENVGRITMTSTTLEYGIESFAGTHTINDHFT</sequence>
<name>A0A383WJD8_TETOB</name>
<accession>A0A383WJD8</accession>
<protein>
    <submittedName>
        <fullName evidence="2">Uncharacterized protein</fullName>
    </submittedName>
</protein>
<dbReference type="Proteomes" id="UP000256970">
    <property type="component" value="Unassembled WGS sequence"/>
</dbReference>
<reference evidence="2 3" key="1">
    <citation type="submission" date="2016-10" db="EMBL/GenBank/DDBJ databases">
        <authorList>
            <person name="Cai Z."/>
        </authorList>
    </citation>
    <scope>NUCLEOTIDE SEQUENCE [LARGE SCALE GENOMIC DNA]</scope>
</reference>
<organism evidence="2 3">
    <name type="scientific">Tetradesmus obliquus</name>
    <name type="common">Green alga</name>
    <name type="synonym">Acutodesmus obliquus</name>
    <dbReference type="NCBI Taxonomy" id="3088"/>
    <lineage>
        <taxon>Eukaryota</taxon>
        <taxon>Viridiplantae</taxon>
        <taxon>Chlorophyta</taxon>
        <taxon>core chlorophytes</taxon>
        <taxon>Chlorophyceae</taxon>
        <taxon>CS clade</taxon>
        <taxon>Sphaeropleales</taxon>
        <taxon>Scenedesmaceae</taxon>
        <taxon>Tetradesmus</taxon>
    </lineage>
</organism>
<evidence type="ECO:0000256" key="1">
    <source>
        <dbReference type="SAM" id="SignalP"/>
    </source>
</evidence>
<dbReference type="EMBL" id="FNXT01001278">
    <property type="protein sequence ID" value="SZX77234.1"/>
    <property type="molecule type" value="Genomic_DNA"/>
</dbReference>
<evidence type="ECO:0000313" key="2">
    <source>
        <dbReference type="EMBL" id="SZX77234.1"/>
    </source>
</evidence>
<keyword evidence="3" id="KW-1185">Reference proteome</keyword>
<gene>
    <name evidence="2" type="ORF">BQ4739_LOCUS17597</name>
</gene>
<feature type="signal peptide" evidence="1">
    <location>
        <begin position="1"/>
        <end position="29"/>
    </location>
</feature>
<keyword evidence="1" id="KW-0732">Signal</keyword>